<dbReference type="InterPro" id="IPR012606">
    <property type="entry name" value="Ribosomal_uS15_N"/>
</dbReference>
<dbReference type="GO" id="GO:0000462">
    <property type="term" value="P:maturation of SSU-rRNA from tricistronic rRNA transcript (SSU-rRNA, 5.8S rRNA, LSU-rRNA)"/>
    <property type="evidence" value="ECO:0007669"/>
    <property type="project" value="EnsemblFungi"/>
</dbReference>
<dbReference type="Pfam" id="PF08069">
    <property type="entry name" value="Ribosomal_S13_N"/>
    <property type="match status" value="1"/>
</dbReference>
<dbReference type="FunCoup" id="J9DLC5">
    <property type="interactions" value="202"/>
</dbReference>
<dbReference type="GO" id="GO:0022627">
    <property type="term" value="C:cytosolic small ribosomal subunit"/>
    <property type="evidence" value="ECO:0007669"/>
    <property type="project" value="EnsemblFungi"/>
</dbReference>
<dbReference type="InParanoid" id="J9DLC5"/>
<dbReference type="SMART" id="SM01386">
    <property type="entry name" value="Ribosomal_S13_N"/>
    <property type="match status" value="1"/>
</dbReference>
<dbReference type="PROSITE" id="PS00362">
    <property type="entry name" value="RIBOSOMAL_S15"/>
    <property type="match status" value="1"/>
</dbReference>
<name>J9DLC5_EDHAE</name>
<keyword evidence="2" id="KW-0689">Ribosomal protein</keyword>
<evidence type="ECO:0000313" key="6">
    <source>
        <dbReference type="Proteomes" id="UP000003163"/>
    </source>
</evidence>
<dbReference type="GO" id="GO:0003735">
    <property type="term" value="F:structural constituent of ribosome"/>
    <property type="evidence" value="ECO:0007669"/>
    <property type="project" value="EnsemblFungi"/>
</dbReference>
<evidence type="ECO:0000259" key="4">
    <source>
        <dbReference type="SMART" id="SM01386"/>
    </source>
</evidence>
<dbReference type="HOGENOM" id="CLU_090139_2_0_1"/>
<dbReference type="PANTHER" id="PTHR11885:SF6">
    <property type="entry name" value="SMALL RIBOSOMAL SUBUNIT PROTEIN US15"/>
    <property type="match status" value="1"/>
</dbReference>
<dbReference type="VEuPathDB" id="MicrosporidiaDB:EDEG_02252"/>
<dbReference type="STRING" id="1003232.J9DLC5"/>
<dbReference type="GO" id="GO:0070181">
    <property type="term" value="F:small ribosomal subunit rRNA binding"/>
    <property type="evidence" value="ECO:0007669"/>
    <property type="project" value="EnsemblFungi"/>
</dbReference>
<accession>J9DLC5</accession>
<dbReference type="OMA" id="MHTRRKG"/>
<dbReference type="InterPro" id="IPR009068">
    <property type="entry name" value="uS15_NS1_RNA-bd_sf"/>
</dbReference>
<comment type="caution">
    <text evidence="5">The sequence shown here is derived from an EMBL/GenBank/DDBJ whole genome shotgun (WGS) entry which is preliminary data.</text>
</comment>
<dbReference type="SUPFAM" id="SSF47060">
    <property type="entry name" value="S15/NS1 RNA-binding domain"/>
    <property type="match status" value="1"/>
</dbReference>
<reference evidence="5 6" key="1">
    <citation type="submission" date="2011-08" db="EMBL/GenBank/DDBJ databases">
        <authorList>
            <person name="Liu Z.J."/>
            <person name="Shi F.L."/>
            <person name="Lu J.Q."/>
            <person name="Li M."/>
            <person name="Wang Z.L."/>
        </authorList>
    </citation>
    <scope>NUCLEOTIDE SEQUENCE [LARGE SCALE GENOMIC DNA]</scope>
    <source>
        <strain evidence="5 6">USNM 41457</strain>
    </source>
</reference>
<proteinExistence type="inferred from homology"/>
<evidence type="ECO:0000313" key="5">
    <source>
        <dbReference type="EMBL" id="EJW03395.1"/>
    </source>
</evidence>
<dbReference type="GO" id="GO:0006412">
    <property type="term" value="P:translation"/>
    <property type="evidence" value="ECO:0007669"/>
    <property type="project" value="InterPro"/>
</dbReference>
<keyword evidence="6" id="KW-1185">Reference proteome</keyword>
<dbReference type="OrthoDB" id="623277at2759"/>
<sequence length="148" mass="16935">MARLYTSKRGKSGSLKPYTLHTNEPVVRLSKQEIVDFIVQNAKKGMPPAKIGTLLRDLHAVGNIRNIFGKRLVDVMKANGVAPSIPIDLSDLVKNSINIRNHIKNFPKDKSARHHLFLNDSKMYRLGRYYKREQQIPDNWKPNFTRAG</sequence>
<dbReference type="InterPro" id="IPR023029">
    <property type="entry name" value="Ribosomal_uS15_arc_euk"/>
</dbReference>
<evidence type="ECO:0000256" key="2">
    <source>
        <dbReference type="ARBA" id="ARBA00022980"/>
    </source>
</evidence>
<gene>
    <name evidence="5" type="ORF">EDEG_02252</name>
</gene>
<dbReference type="Gene3D" id="4.10.860.130">
    <property type="match status" value="1"/>
</dbReference>
<dbReference type="PANTHER" id="PTHR11885">
    <property type="entry name" value="RIBOSOMAL PROTEIN S15P/S13E"/>
    <property type="match status" value="1"/>
</dbReference>
<dbReference type="EMBL" id="AFBI03000038">
    <property type="protein sequence ID" value="EJW03395.1"/>
    <property type="molecule type" value="Genomic_DNA"/>
</dbReference>
<dbReference type="AlphaFoldDB" id="J9DLC5"/>
<reference evidence="6" key="2">
    <citation type="submission" date="2015-07" db="EMBL/GenBank/DDBJ databases">
        <title>Contrasting host-pathogen interactions and genome evolution in two generalist and specialist microsporidian pathogens of mosquitoes.</title>
        <authorList>
            <consortium name="The Broad Institute Genomics Platform"/>
            <consortium name="The Broad Institute Genome Sequencing Center for Infectious Disease"/>
            <person name="Cuomo C.A."/>
            <person name="Sanscrainte N.D."/>
            <person name="Goldberg J.M."/>
            <person name="Heiman D."/>
            <person name="Young S."/>
            <person name="Zeng Q."/>
            <person name="Becnel J.J."/>
            <person name="Birren B.W."/>
        </authorList>
    </citation>
    <scope>NUCLEOTIDE SEQUENCE [LARGE SCALE GENOMIC DNA]</scope>
    <source>
        <strain evidence="6">USNM 41457</strain>
    </source>
</reference>
<organism evidence="5 6">
    <name type="scientific">Edhazardia aedis (strain USNM 41457)</name>
    <name type="common">Microsporidian parasite</name>
    <dbReference type="NCBI Taxonomy" id="1003232"/>
    <lineage>
        <taxon>Eukaryota</taxon>
        <taxon>Fungi</taxon>
        <taxon>Fungi incertae sedis</taxon>
        <taxon>Microsporidia</taxon>
        <taxon>Edhazardia</taxon>
    </lineage>
</organism>
<dbReference type="InterPro" id="IPR000589">
    <property type="entry name" value="Ribosomal_uS15"/>
</dbReference>
<dbReference type="Proteomes" id="UP000003163">
    <property type="component" value="Unassembled WGS sequence"/>
</dbReference>
<evidence type="ECO:0000256" key="3">
    <source>
        <dbReference type="ARBA" id="ARBA00023274"/>
    </source>
</evidence>
<protein>
    <recommendedName>
        <fullName evidence="4">Small ribosomal subunit protein uS15 N-terminal domain-containing protein</fullName>
    </recommendedName>
</protein>
<evidence type="ECO:0000256" key="1">
    <source>
        <dbReference type="ARBA" id="ARBA00008434"/>
    </source>
</evidence>
<comment type="similarity">
    <text evidence="1">Belongs to the universal ribosomal protein uS15 family.</text>
</comment>
<keyword evidence="3" id="KW-0687">Ribonucleoprotein</keyword>
<dbReference type="Gene3D" id="1.10.287.10">
    <property type="entry name" value="S15/NS1, RNA-binding"/>
    <property type="match status" value="1"/>
</dbReference>
<feature type="domain" description="Small ribosomal subunit protein uS15 N-terminal" evidence="4">
    <location>
        <begin position="1"/>
        <end position="61"/>
    </location>
</feature>